<comment type="caution">
    <text evidence="1">The sequence shown here is derived from an EMBL/GenBank/DDBJ whole genome shotgun (WGS) entry which is preliminary data.</text>
</comment>
<accession>A0A1X2YR21</accession>
<name>A0A1X2YR21_BIFAD</name>
<evidence type="ECO:0000313" key="1">
    <source>
        <dbReference type="EMBL" id="OSG84602.1"/>
    </source>
</evidence>
<sequence>MHSFNRSIDVIAADTHRKVCDEENRKCDRLEDERERAWSVAR</sequence>
<dbReference type="AlphaFoldDB" id="A0A1X2YR21"/>
<protein>
    <submittedName>
        <fullName evidence="1">Uncharacterized protein</fullName>
    </submittedName>
</protein>
<reference evidence="1 2" key="1">
    <citation type="journal article" date="2016" name="Sci. Rep.">
        <title>Evaluation of genetic diversity among strains of the human gut commensal Bifidobacterium adolescentis.</title>
        <authorList>
            <person name="Duranti S."/>
            <person name="Milani C."/>
            <person name="Lugli G.A."/>
            <person name="Mancabelli L."/>
            <person name="Turroni F."/>
            <person name="Ferrario C."/>
            <person name="Mangifesta M."/>
            <person name="Viappiani A."/>
            <person name="Sanchez B."/>
            <person name="Margolles A."/>
            <person name="van Sinderen D."/>
            <person name="Ventura M."/>
        </authorList>
    </citation>
    <scope>NUCLEOTIDE SEQUENCE [LARGE SCALE GENOMIC DNA]</scope>
    <source>
        <strain evidence="1 2">487B</strain>
    </source>
</reference>
<proteinExistence type="predicted"/>
<organism evidence="1 2">
    <name type="scientific">Bifidobacterium adolescentis</name>
    <dbReference type="NCBI Taxonomy" id="1680"/>
    <lineage>
        <taxon>Bacteria</taxon>
        <taxon>Bacillati</taxon>
        <taxon>Actinomycetota</taxon>
        <taxon>Actinomycetes</taxon>
        <taxon>Bifidobacteriales</taxon>
        <taxon>Bifidobacteriaceae</taxon>
        <taxon>Bifidobacterium</taxon>
    </lineage>
</organism>
<gene>
    <name evidence="1" type="ORF">B0487_2089</name>
</gene>
<evidence type="ECO:0000313" key="2">
    <source>
        <dbReference type="Proteomes" id="UP000193377"/>
    </source>
</evidence>
<dbReference type="Proteomes" id="UP000193377">
    <property type="component" value="Unassembled WGS sequence"/>
</dbReference>
<dbReference type="EMBL" id="LNKD01000008">
    <property type="protein sequence ID" value="OSG84602.1"/>
    <property type="molecule type" value="Genomic_DNA"/>
</dbReference>